<proteinExistence type="predicted"/>
<protein>
    <submittedName>
        <fullName evidence="2">Uncharacterized protein</fullName>
    </submittedName>
</protein>
<dbReference type="Proteomes" id="UP000076874">
    <property type="component" value="Unassembled WGS sequence"/>
</dbReference>
<keyword evidence="3" id="KW-1185">Reference proteome</keyword>
<feature type="compositionally biased region" description="Basic and acidic residues" evidence="1">
    <location>
        <begin position="75"/>
        <end position="85"/>
    </location>
</feature>
<organism evidence="2 3">
    <name type="scientific">Niveomyces insectorum RCEF 264</name>
    <dbReference type="NCBI Taxonomy" id="1081102"/>
    <lineage>
        <taxon>Eukaryota</taxon>
        <taxon>Fungi</taxon>
        <taxon>Dikarya</taxon>
        <taxon>Ascomycota</taxon>
        <taxon>Pezizomycotina</taxon>
        <taxon>Sordariomycetes</taxon>
        <taxon>Hypocreomycetidae</taxon>
        <taxon>Hypocreales</taxon>
        <taxon>Cordycipitaceae</taxon>
        <taxon>Niveomyces</taxon>
    </lineage>
</organism>
<gene>
    <name evidence="2" type="ORF">SPI_08101</name>
</gene>
<evidence type="ECO:0000313" key="3">
    <source>
        <dbReference type="Proteomes" id="UP000076874"/>
    </source>
</evidence>
<accession>A0A167NTE0</accession>
<evidence type="ECO:0000313" key="2">
    <source>
        <dbReference type="EMBL" id="OAA55894.1"/>
    </source>
</evidence>
<feature type="region of interest" description="Disordered" evidence="1">
    <location>
        <begin position="61"/>
        <end position="85"/>
    </location>
</feature>
<dbReference type="AlphaFoldDB" id="A0A167NTE0"/>
<evidence type="ECO:0000256" key="1">
    <source>
        <dbReference type="SAM" id="MobiDB-lite"/>
    </source>
</evidence>
<reference evidence="2 3" key="1">
    <citation type="journal article" date="2016" name="Genome Biol. Evol.">
        <title>Divergent and convergent evolution of fungal pathogenicity.</title>
        <authorList>
            <person name="Shang Y."/>
            <person name="Xiao G."/>
            <person name="Zheng P."/>
            <person name="Cen K."/>
            <person name="Zhan S."/>
            <person name="Wang C."/>
        </authorList>
    </citation>
    <scope>NUCLEOTIDE SEQUENCE [LARGE SCALE GENOMIC DNA]</scope>
    <source>
        <strain evidence="2 3">RCEF 264</strain>
    </source>
</reference>
<comment type="caution">
    <text evidence="2">The sequence shown here is derived from an EMBL/GenBank/DDBJ whole genome shotgun (WGS) entry which is preliminary data.</text>
</comment>
<name>A0A167NTE0_9HYPO</name>
<dbReference type="EMBL" id="AZHD01000018">
    <property type="protein sequence ID" value="OAA55894.1"/>
    <property type="molecule type" value="Genomic_DNA"/>
</dbReference>
<sequence>MCIHHQFLLVYTCGCETRAENVQYCEDALVDDVLCAPEEQEVVEQPAFVTGRRCAECIARDDDDYDDDDGSSRTNSREESYYIVN</sequence>